<evidence type="ECO:0000256" key="7">
    <source>
        <dbReference type="ARBA" id="ARBA00022679"/>
    </source>
</evidence>
<evidence type="ECO:0000256" key="4">
    <source>
        <dbReference type="ARBA" id="ARBA00012973"/>
    </source>
</evidence>
<dbReference type="GO" id="GO:0000287">
    <property type="term" value="F:magnesium ion binding"/>
    <property type="evidence" value="ECO:0007669"/>
    <property type="project" value="UniProtKB-UniRule"/>
</dbReference>
<dbReference type="InterPro" id="IPR013785">
    <property type="entry name" value="Aldolase_TIM"/>
</dbReference>
<dbReference type="RefSeq" id="WP_080523165.1">
    <property type="nucleotide sequence ID" value="NZ_LPUF01000001.1"/>
</dbReference>
<keyword evidence="13" id="KW-1185">Reference proteome</keyword>
<keyword evidence="8 10" id="KW-0479">Metal-binding</keyword>
<comment type="caution">
    <text evidence="12">The sequence shown here is derived from an EMBL/GenBank/DDBJ whole genome shotgun (WGS) entry which is preliminary data.</text>
</comment>
<evidence type="ECO:0000256" key="8">
    <source>
        <dbReference type="ARBA" id="ARBA00022723"/>
    </source>
</evidence>
<dbReference type="Pfam" id="PF22615">
    <property type="entry name" value="IPMS_D2"/>
    <property type="match status" value="1"/>
</dbReference>
<evidence type="ECO:0000313" key="12">
    <source>
        <dbReference type="EMBL" id="OQK18564.1"/>
    </source>
</evidence>
<dbReference type="InterPro" id="IPR005668">
    <property type="entry name" value="IPM_Synthase"/>
</dbReference>
<dbReference type="AlphaFoldDB" id="A0A1V8MAE0"/>
<dbReference type="GO" id="GO:0003985">
    <property type="term" value="F:acetyl-CoA C-acetyltransferase activity"/>
    <property type="evidence" value="ECO:0007669"/>
    <property type="project" value="UniProtKB-UniRule"/>
</dbReference>
<dbReference type="InterPro" id="IPR013709">
    <property type="entry name" value="2-isopropylmalate_synth_dimer"/>
</dbReference>
<dbReference type="SUPFAM" id="SSF51569">
    <property type="entry name" value="Aldolase"/>
    <property type="match status" value="1"/>
</dbReference>
<evidence type="ECO:0000256" key="3">
    <source>
        <dbReference type="ARBA" id="ARBA00009767"/>
    </source>
</evidence>
<evidence type="ECO:0000256" key="1">
    <source>
        <dbReference type="ARBA" id="ARBA00000064"/>
    </source>
</evidence>
<comment type="function">
    <text evidence="10">Catalyzes the condensation of the acetyl group of acetyl-CoA with 3-methyl-2-oxobutanoate (2-ketoisovalerate) to form 3-carboxy-3-hydroxy-4-methylpentanoate (2-isopropylmalate).</text>
</comment>
<dbReference type="PANTHER" id="PTHR46911:SF1">
    <property type="entry name" value="2-ISOPROPYLMALATE SYNTHASE"/>
    <property type="match status" value="1"/>
</dbReference>
<gene>
    <name evidence="10" type="primary">leuA</name>
    <name evidence="12" type="ORF">AU255_12350</name>
</gene>
<evidence type="ECO:0000256" key="6">
    <source>
        <dbReference type="ARBA" id="ARBA00022605"/>
    </source>
</evidence>
<sequence>MNISPQTSFDYRKYQAFPAFEMAQRQWPDQRITKVPRWCSEDLRDGNQALINPLSVEQKTVFFKLLLSIGFKEIVVGFPSASQADFDFVRLLIEQRLIPDDVTISVLTPAREALIERSFEALRGAKQAIVHLYNSTSKIQRERVFNRTNAEVIDLAVNGAKIMQRCAMEQTETRWCFEYSPESFTATEPEFALAICNAVGEVWQPTVIKPVIFNLPSTVENTTPNVYADRIEWFSQHINNREGVILSVHTHNDRGCAIAAAEMALLAGAQRVEGTLLGNGERTGNADLLVMAMNLYSQGIDPELDFSAMNTIVETVSELNQITLHPRHPYAGDLVFSAFSGSHQDAIKKCLAMTQPDELWNVAYLPINPTDIGRNYQEVVRINSQSGKGGVAYVLERFLGVHLPRWLQSEFSQIVQRSAEKKGGEISPVELVGLYKTRYLDQNNGYRLLSFNIQREQQDILEARLATPTGDISISGVGMGALAAFINALQIYFGRSISIVNYDEHALSTGTDAQAVCYIQLKDNGVLHTGIASHNDIVSASLNAVLRCLSV</sequence>
<organism evidence="12 13">
    <name type="scientific">Methyloprofundus sedimenti</name>
    <dbReference type="NCBI Taxonomy" id="1420851"/>
    <lineage>
        <taxon>Bacteria</taxon>
        <taxon>Pseudomonadati</taxon>
        <taxon>Pseudomonadota</taxon>
        <taxon>Gammaproteobacteria</taxon>
        <taxon>Methylococcales</taxon>
        <taxon>Methylococcaceae</taxon>
        <taxon>Methyloprofundus</taxon>
    </lineage>
</organism>
<accession>A0A1V8MAE0</accession>
<dbReference type="InterPro" id="IPR036230">
    <property type="entry name" value="LeuA_allosteric_dom_sf"/>
</dbReference>
<comment type="catalytic activity">
    <reaction evidence="1 10">
        <text>3-methyl-2-oxobutanoate + acetyl-CoA + H2O = (2S)-2-isopropylmalate + CoA + H(+)</text>
        <dbReference type="Rhea" id="RHEA:21524"/>
        <dbReference type="ChEBI" id="CHEBI:1178"/>
        <dbReference type="ChEBI" id="CHEBI:11851"/>
        <dbReference type="ChEBI" id="CHEBI:15377"/>
        <dbReference type="ChEBI" id="CHEBI:15378"/>
        <dbReference type="ChEBI" id="CHEBI:57287"/>
        <dbReference type="ChEBI" id="CHEBI:57288"/>
        <dbReference type="EC" id="2.3.3.13"/>
    </reaction>
</comment>
<feature type="binding site" evidence="10">
    <location>
        <position position="249"/>
    </location>
    <ligand>
        <name>Mg(2+)</name>
        <dbReference type="ChEBI" id="CHEBI:18420"/>
    </ligand>
</feature>
<dbReference type="Pfam" id="PF00682">
    <property type="entry name" value="HMGL-like"/>
    <property type="match status" value="1"/>
</dbReference>
<dbReference type="GO" id="GO:0003852">
    <property type="term" value="F:2-isopropylmalate synthase activity"/>
    <property type="evidence" value="ECO:0007669"/>
    <property type="project" value="UniProtKB-UniRule"/>
</dbReference>
<feature type="binding site" evidence="10">
    <location>
        <position position="45"/>
    </location>
    <ligand>
        <name>Mg(2+)</name>
        <dbReference type="ChEBI" id="CHEBI:18420"/>
    </ligand>
</feature>
<evidence type="ECO:0000256" key="10">
    <source>
        <dbReference type="HAMAP-Rule" id="MF_00572"/>
    </source>
</evidence>
<dbReference type="SUPFAM" id="SSF110921">
    <property type="entry name" value="2-isopropylmalate synthase LeuA, allosteric (dimerisation) domain"/>
    <property type="match status" value="1"/>
</dbReference>
<dbReference type="SUPFAM" id="SSF89000">
    <property type="entry name" value="post-HMGL domain-like"/>
    <property type="match status" value="1"/>
</dbReference>
<dbReference type="PROSITE" id="PS00815">
    <property type="entry name" value="AIPM_HOMOCIT_SYNTH_1"/>
    <property type="match status" value="1"/>
</dbReference>
<dbReference type="EC" id="2.3.3.13" evidence="4 10"/>
<keyword evidence="10" id="KW-0460">Magnesium</keyword>
<keyword evidence="7 10" id="KW-0808">Transferase</keyword>
<dbReference type="CDD" id="cd07942">
    <property type="entry name" value="DRE_TIM_LeuA"/>
    <property type="match status" value="1"/>
</dbReference>
<dbReference type="InterPro" id="IPR054692">
    <property type="entry name" value="LeuA-like_post-cat"/>
</dbReference>
<feature type="binding site" evidence="10">
    <location>
        <position position="251"/>
    </location>
    <ligand>
        <name>Mg(2+)</name>
        <dbReference type="ChEBI" id="CHEBI:18420"/>
    </ligand>
</feature>
<keyword evidence="6 10" id="KW-0028">Amino-acid biosynthesis</keyword>
<proteinExistence type="inferred from homology"/>
<keyword evidence="10" id="KW-0963">Cytoplasm</keyword>
<dbReference type="NCBIfam" id="NF002991">
    <property type="entry name" value="PRK03739.1"/>
    <property type="match status" value="1"/>
</dbReference>
<evidence type="ECO:0000256" key="2">
    <source>
        <dbReference type="ARBA" id="ARBA00004689"/>
    </source>
</evidence>
<dbReference type="OrthoDB" id="9803573at2"/>
<reference evidence="12 13" key="1">
    <citation type="submission" date="2015-12" db="EMBL/GenBank/DDBJ databases">
        <authorList>
            <person name="Shamseldin A."/>
            <person name="Moawad H."/>
            <person name="Abd El-Rahim W.M."/>
            <person name="Sadowsky M.J."/>
        </authorList>
    </citation>
    <scope>NUCLEOTIDE SEQUENCE [LARGE SCALE GENOMIC DNA]</scope>
    <source>
        <strain evidence="12 13">WF1</strain>
    </source>
</reference>
<keyword evidence="9 10" id="KW-0100">Branched-chain amino acid biosynthesis</keyword>
<comment type="similarity">
    <text evidence="3 10">Belongs to the alpha-IPM synthase/homocitrate synthase family. LeuA type 2 subfamily.</text>
</comment>
<dbReference type="STRING" id="1420851.AU255_12350"/>
<dbReference type="Pfam" id="PF08502">
    <property type="entry name" value="LeuA_dimer"/>
    <property type="match status" value="1"/>
</dbReference>
<keyword evidence="5 10" id="KW-0432">Leucine biosynthesis</keyword>
<comment type="subunit">
    <text evidence="10">Homodimer.</text>
</comment>
<dbReference type="NCBIfam" id="TIGR00970">
    <property type="entry name" value="leuA_yeast"/>
    <property type="match status" value="1"/>
</dbReference>
<comment type="subcellular location">
    <subcellularLocation>
        <location evidence="10">Cytoplasm</location>
    </subcellularLocation>
</comment>
<evidence type="ECO:0000256" key="9">
    <source>
        <dbReference type="ARBA" id="ARBA00023304"/>
    </source>
</evidence>
<protein>
    <recommendedName>
        <fullName evidence="4 10">2-isopropylmalate synthase</fullName>
        <ecNumber evidence="4 10">2.3.3.13</ecNumber>
    </recommendedName>
    <alternativeName>
        <fullName evidence="10">Alpha-IPM synthase</fullName>
    </alternativeName>
    <alternativeName>
        <fullName evidence="10">Alpha-isopropylmalate synthase</fullName>
    </alternativeName>
</protein>
<evidence type="ECO:0000313" key="13">
    <source>
        <dbReference type="Proteomes" id="UP000191980"/>
    </source>
</evidence>
<dbReference type="PROSITE" id="PS50991">
    <property type="entry name" value="PYR_CT"/>
    <property type="match status" value="1"/>
</dbReference>
<feature type="binding site" evidence="10">
    <location>
        <position position="285"/>
    </location>
    <ligand>
        <name>Mg(2+)</name>
        <dbReference type="ChEBI" id="CHEBI:18420"/>
    </ligand>
</feature>
<dbReference type="SMART" id="SM00917">
    <property type="entry name" value="LeuA_dimer"/>
    <property type="match status" value="1"/>
</dbReference>
<name>A0A1V8MAE0_9GAMM</name>
<dbReference type="Gene3D" id="3.20.20.70">
    <property type="entry name" value="Aldolase class I"/>
    <property type="match status" value="1"/>
</dbReference>
<feature type="domain" description="Pyruvate carboxyltransferase" evidence="11">
    <location>
        <begin position="36"/>
        <end position="310"/>
    </location>
</feature>
<dbReference type="Proteomes" id="UP000191980">
    <property type="component" value="Unassembled WGS sequence"/>
</dbReference>
<comment type="cofactor">
    <cofactor evidence="10">
        <name>Mg(2+)</name>
        <dbReference type="ChEBI" id="CHEBI:18420"/>
    </cofactor>
</comment>
<dbReference type="UniPathway" id="UPA00048">
    <property type="reaction ID" value="UER00070"/>
</dbReference>
<evidence type="ECO:0000256" key="5">
    <source>
        <dbReference type="ARBA" id="ARBA00022430"/>
    </source>
</evidence>
<dbReference type="GO" id="GO:0005737">
    <property type="term" value="C:cytoplasm"/>
    <property type="evidence" value="ECO:0007669"/>
    <property type="project" value="UniProtKB-SubCell"/>
</dbReference>
<dbReference type="InterPro" id="IPR002034">
    <property type="entry name" value="AIPM/Hcit_synth_CS"/>
</dbReference>
<evidence type="ECO:0000259" key="11">
    <source>
        <dbReference type="PROSITE" id="PS50991"/>
    </source>
</evidence>
<dbReference type="GO" id="GO:0009098">
    <property type="term" value="P:L-leucine biosynthetic process"/>
    <property type="evidence" value="ECO:0007669"/>
    <property type="project" value="UniProtKB-UniRule"/>
</dbReference>
<feature type="region of interest" description="Regulatory domain" evidence="10">
    <location>
        <begin position="442"/>
        <end position="551"/>
    </location>
</feature>
<comment type="pathway">
    <text evidence="2 10">Amino-acid biosynthesis; L-leucine biosynthesis; L-leucine from 3-methyl-2-oxobutanoate: step 1/4.</text>
</comment>
<dbReference type="HAMAP" id="MF_00572">
    <property type="entry name" value="LeuA_type2"/>
    <property type="match status" value="1"/>
</dbReference>
<dbReference type="InterPro" id="IPR039371">
    <property type="entry name" value="LeuA_N_DRE-TIM"/>
</dbReference>
<dbReference type="PROSITE" id="PS00816">
    <property type="entry name" value="AIPM_HOMOCIT_SYNTH_2"/>
    <property type="match status" value="1"/>
</dbReference>
<dbReference type="EMBL" id="LPUF01000001">
    <property type="protein sequence ID" value="OQK18564.1"/>
    <property type="molecule type" value="Genomic_DNA"/>
</dbReference>
<dbReference type="InterPro" id="IPR000891">
    <property type="entry name" value="PYR_CT"/>
</dbReference>
<dbReference type="PANTHER" id="PTHR46911">
    <property type="match status" value="1"/>
</dbReference>
<dbReference type="Gene3D" id="3.30.160.270">
    <property type="match status" value="1"/>
</dbReference>